<evidence type="ECO:0008006" key="4">
    <source>
        <dbReference type="Google" id="ProtNLM"/>
    </source>
</evidence>
<sequence length="356" mass="37157">MTEKSPHSTNRKTAPTRRAPGWIAPTLAGVLAVAVTWGIGSTVFHNVLVAHGLPEEVKDASADERALLVHGAELADLAARANKLAGLAQGEESEALANLGTSLSQGAALLGELQFAQESAPAEPSAYNPEIVKSLLQDVATFSASTPALEKPSLESNELLSQIAFQTNLDANTALDALKEKSSPALALPLSASAGNENTDPVSCLPSTELLDPASKVTDPNELEAVTVARALDRGYALDFVLQLQAARGASSQAEGIEAQRTQLGKQLQTLRAVVDPQCGDLRQPAYALPDKGLENLKTVVTDAYSDFDEALVLAAGNAQGEARTKVAALAFDVLSDDSVANPNHRVLETGTSVNQ</sequence>
<organism evidence="2 3">
    <name type="scientific">Glutamicibacter ectropisis</name>
    <dbReference type="NCBI Taxonomy" id="3046593"/>
    <lineage>
        <taxon>Bacteria</taxon>
        <taxon>Bacillati</taxon>
        <taxon>Actinomycetota</taxon>
        <taxon>Actinomycetes</taxon>
        <taxon>Micrococcales</taxon>
        <taxon>Micrococcaceae</taxon>
        <taxon>Glutamicibacter</taxon>
    </lineage>
</organism>
<evidence type="ECO:0000313" key="3">
    <source>
        <dbReference type="Proteomes" id="UP001486888"/>
    </source>
</evidence>
<evidence type="ECO:0000313" key="2">
    <source>
        <dbReference type="EMBL" id="XAO46829.1"/>
    </source>
</evidence>
<keyword evidence="1" id="KW-0472">Membrane</keyword>
<dbReference type="EMBL" id="CP125942">
    <property type="protein sequence ID" value="XAO46829.1"/>
    <property type="molecule type" value="Genomic_DNA"/>
</dbReference>
<gene>
    <name evidence="2" type="ORF">QMQ05_04680</name>
</gene>
<proteinExistence type="predicted"/>
<keyword evidence="3" id="KW-1185">Reference proteome</keyword>
<keyword evidence="1" id="KW-0812">Transmembrane</keyword>
<dbReference type="KEGG" id="gey:QMQ05_04680"/>
<evidence type="ECO:0000256" key="1">
    <source>
        <dbReference type="SAM" id="Phobius"/>
    </source>
</evidence>
<feature type="transmembrane region" description="Helical" evidence="1">
    <location>
        <begin position="21"/>
        <end position="40"/>
    </location>
</feature>
<name>A0AAU6WH65_9MICC</name>
<keyword evidence="1" id="KW-1133">Transmembrane helix</keyword>
<accession>A0AAU6WH65</accession>
<dbReference type="AlphaFoldDB" id="A0AAU6WH65"/>
<dbReference type="Proteomes" id="UP001486888">
    <property type="component" value="Chromosome"/>
</dbReference>
<reference evidence="2 3" key="1">
    <citation type="submission" date="2023-05" db="EMBL/GenBank/DDBJ databases">
        <title>Glutamicibacter sp. B1, complete genome.</title>
        <authorList>
            <person name="Long Y.H."/>
            <person name="Fang T."/>
            <person name="Li X.Y."/>
        </authorList>
    </citation>
    <scope>NUCLEOTIDE SEQUENCE [LARGE SCALE GENOMIC DNA]</scope>
    <source>
        <strain evidence="2 3">B1</strain>
    </source>
</reference>
<dbReference type="RefSeq" id="WP_345473423.1">
    <property type="nucleotide sequence ID" value="NZ_CP125942.1"/>
</dbReference>
<protein>
    <recommendedName>
        <fullName evidence="4">DUF4439 domain-containing protein</fullName>
    </recommendedName>
</protein>